<evidence type="ECO:0000256" key="1">
    <source>
        <dbReference type="SAM" id="Phobius"/>
    </source>
</evidence>
<sequence>MTPALYQFMSEHTNHVFDEIDEKPLVDSPLHMAAASGKTHFALELMRLKPSFAKKLNPRGFRPLHLALQEGHSGTVLRQVDADKELIRVQGKVGKTPLHHVAEHENLDQDVFLSACPTSFEDVTNRRQTALHLASEKGKFKSVEIILKWCNKGLRSTERKDGNTALHIDIKEILTRAGALNAVSVPERECYAILIKFRRRQDELSLRWNVGNYLICRYKANMTNDKRYVLLIVAVLIIAMLATYHTSLNTPLGSARQGKNDATTSIGDGDVTFARILGAS</sequence>
<keyword evidence="3" id="KW-1185">Reference proteome</keyword>
<dbReference type="EMBL" id="BTGU01000003">
    <property type="protein sequence ID" value="GMN30951.1"/>
    <property type="molecule type" value="Genomic_DNA"/>
</dbReference>
<keyword evidence="1" id="KW-1133">Transmembrane helix</keyword>
<protein>
    <submittedName>
        <fullName evidence="2">Uncharacterized protein</fullName>
    </submittedName>
</protein>
<evidence type="ECO:0000313" key="3">
    <source>
        <dbReference type="Proteomes" id="UP001187192"/>
    </source>
</evidence>
<keyword evidence="1" id="KW-0812">Transmembrane</keyword>
<dbReference type="AlphaFoldDB" id="A0AA87ZXR7"/>
<comment type="caution">
    <text evidence="2">The sequence shown here is derived from an EMBL/GenBank/DDBJ whole genome shotgun (WGS) entry which is preliminary data.</text>
</comment>
<name>A0AA87ZXR7_FICCA</name>
<reference evidence="2" key="1">
    <citation type="submission" date="2023-07" db="EMBL/GenBank/DDBJ databases">
        <title>draft genome sequence of fig (Ficus carica).</title>
        <authorList>
            <person name="Takahashi T."/>
            <person name="Nishimura K."/>
        </authorList>
    </citation>
    <scope>NUCLEOTIDE SEQUENCE</scope>
</reference>
<feature type="transmembrane region" description="Helical" evidence="1">
    <location>
        <begin position="228"/>
        <end position="246"/>
    </location>
</feature>
<dbReference type="Proteomes" id="UP001187192">
    <property type="component" value="Unassembled WGS sequence"/>
</dbReference>
<gene>
    <name evidence="2" type="ORF">TIFTF001_003025</name>
</gene>
<dbReference type="InterPro" id="IPR036770">
    <property type="entry name" value="Ankyrin_rpt-contain_sf"/>
</dbReference>
<proteinExistence type="predicted"/>
<dbReference type="PANTHER" id="PTHR24128">
    <property type="entry name" value="HOMEOBOX PROTEIN WARIAI"/>
    <property type="match status" value="1"/>
</dbReference>
<evidence type="ECO:0000313" key="2">
    <source>
        <dbReference type="EMBL" id="GMN30951.1"/>
    </source>
</evidence>
<dbReference type="Gene3D" id="1.25.40.20">
    <property type="entry name" value="Ankyrin repeat-containing domain"/>
    <property type="match status" value="1"/>
</dbReference>
<dbReference type="SUPFAM" id="SSF48403">
    <property type="entry name" value="Ankyrin repeat"/>
    <property type="match status" value="1"/>
</dbReference>
<organism evidence="2 3">
    <name type="scientific">Ficus carica</name>
    <name type="common">Common fig</name>
    <dbReference type="NCBI Taxonomy" id="3494"/>
    <lineage>
        <taxon>Eukaryota</taxon>
        <taxon>Viridiplantae</taxon>
        <taxon>Streptophyta</taxon>
        <taxon>Embryophyta</taxon>
        <taxon>Tracheophyta</taxon>
        <taxon>Spermatophyta</taxon>
        <taxon>Magnoliopsida</taxon>
        <taxon>eudicotyledons</taxon>
        <taxon>Gunneridae</taxon>
        <taxon>Pentapetalae</taxon>
        <taxon>rosids</taxon>
        <taxon>fabids</taxon>
        <taxon>Rosales</taxon>
        <taxon>Moraceae</taxon>
        <taxon>Ficeae</taxon>
        <taxon>Ficus</taxon>
    </lineage>
</organism>
<dbReference type="PANTHER" id="PTHR24128:SF24">
    <property type="entry name" value="ANKYRIN REPEAT PROTEIN"/>
    <property type="match status" value="1"/>
</dbReference>
<accession>A0AA87ZXR7</accession>
<keyword evidence="1" id="KW-0472">Membrane</keyword>